<name>A0A917NHY4_9BACL</name>
<keyword evidence="2" id="KW-0119">Carbohydrate metabolism</keyword>
<dbReference type="InterPro" id="IPR009015">
    <property type="entry name" value="Fucose_isomerase_N/cen_sf"/>
</dbReference>
<reference evidence="4" key="1">
    <citation type="journal article" date="2014" name="Int. J. Syst. Evol. Microbiol.">
        <title>Complete genome sequence of Corynebacterium casei LMG S-19264T (=DSM 44701T), isolated from a smear-ripened cheese.</title>
        <authorList>
            <consortium name="US DOE Joint Genome Institute (JGI-PGF)"/>
            <person name="Walter F."/>
            <person name="Albersmeier A."/>
            <person name="Kalinowski J."/>
            <person name="Ruckert C."/>
        </authorList>
    </citation>
    <scope>NUCLEOTIDE SEQUENCE</scope>
    <source>
        <strain evidence="4">JCM 18487</strain>
    </source>
</reference>
<dbReference type="RefSeq" id="WP_188881431.1">
    <property type="nucleotide sequence ID" value="NZ_BMOY01000010.1"/>
</dbReference>
<sequence length="469" mass="52168">MKKSLTFGLIVGNRGFFPSHLCESGRQHMIEVIEAAGHRVIALTPEDTPYGSVENYHDAQKCANLFKAHADEIDGIIVTLPNFGDERSIAQTIRLSGLRVPVLVQATPDDAGKMGISSRRDSFCGKISVCNNLYQYGIPFSLTALHTVDPKSEAFRQDLERFAQVCRVVGATRNLRIGAIGARPANFNTVRYSEKLLERYGISVDTLDLSEVLGRIGRLADDDPAVTRKLDEITSYVQTRGIPRESLIKMAKFGVVVEQWMNDLELKASAIQCWTAIEEFFGVVPCTLMSMMSNNLLPSACEVDVMGMVSMYLLQAASGTPSAILDWNNNYQGDPNKAVVFHCSNLPKHFFQQAEMHYQEIIAGTVGKENTYGTVYGRIRPEAFTYLRLSSDDTAGKIKAYVGEGRFTDDELKTFGGYGVVEVPRFQSLLQYICKNGFEHHVSVNLSRTAAAIREALETYLGWEVYLHE</sequence>
<gene>
    <name evidence="4" type="ORF">GCM10010885_09180</name>
</gene>
<reference evidence="4" key="2">
    <citation type="submission" date="2020-09" db="EMBL/GenBank/DDBJ databases">
        <authorList>
            <person name="Sun Q."/>
            <person name="Ohkuma M."/>
        </authorList>
    </citation>
    <scope>NUCLEOTIDE SEQUENCE</scope>
    <source>
        <strain evidence="4">JCM 18487</strain>
    </source>
</reference>
<dbReference type="GO" id="GO:0006004">
    <property type="term" value="P:fucose metabolic process"/>
    <property type="evidence" value="ECO:0007669"/>
    <property type="project" value="InterPro"/>
</dbReference>
<dbReference type="Proteomes" id="UP000637695">
    <property type="component" value="Unassembled WGS sequence"/>
</dbReference>
<evidence type="ECO:0000313" key="5">
    <source>
        <dbReference type="Proteomes" id="UP000637695"/>
    </source>
</evidence>
<dbReference type="EMBL" id="BMOY01000010">
    <property type="protein sequence ID" value="GGJ02071.1"/>
    <property type="molecule type" value="Genomic_DNA"/>
</dbReference>
<dbReference type="AlphaFoldDB" id="A0A917NHY4"/>
<dbReference type="PANTHER" id="PTHR36120:SF1">
    <property type="entry name" value="L-FUCOSE ISOMERASE C-TERMINAL DOMAIN-CONTAINING PROTEIN"/>
    <property type="match status" value="1"/>
</dbReference>
<protein>
    <submittedName>
        <fullName evidence="4">Fucose isomerase</fullName>
    </submittedName>
</protein>
<accession>A0A917NHY4</accession>
<organism evidence="4 5">
    <name type="scientific">Alicyclobacillus cellulosilyticus</name>
    <dbReference type="NCBI Taxonomy" id="1003997"/>
    <lineage>
        <taxon>Bacteria</taxon>
        <taxon>Bacillati</taxon>
        <taxon>Bacillota</taxon>
        <taxon>Bacilli</taxon>
        <taxon>Bacillales</taxon>
        <taxon>Alicyclobacillaceae</taxon>
        <taxon>Alicyclobacillus</taxon>
    </lineage>
</organism>
<keyword evidence="1 4" id="KW-0413">Isomerase</keyword>
<dbReference type="InterPro" id="IPR015888">
    <property type="entry name" value="Fuc_isomerase_C"/>
</dbReference>
<dbReference type="SUPFAM" id="SSF53743">
    <property type="entry name" value="FucI/AraA N-terminal and middle domains"/>
    <property type="match status" value="1"/>
</dbReference>
<evidence type="ECO:0000259" key="3">
    <source>
        <dbReference type="Pfam" id="PF02952"/>
    </source>
</evidence>
<dbReference type="GO" id="GO:0008736">
    <property type="term" value="F:L-fucose isomerase activity"/>
    <property type="evidence" value="ECO:0007669"/>
    <property type="project" value="InterPro"/>
</dbReference>
<dbReference type="CDD" id="cd00578">
    <property type="entry name" value="L-fuc_L-ara-isomerases"/>
    <property type="match status" value="1"/>
</dbReference>
<dbReference type="GO" id="GO:0005737">
    <property type="term" value="C:cytoplasm"/>
    <property type="evidence" value="ECO:0007669"/>
    <property type="project" value="InterPro"/>
</dbReference>
<evidence type="ECO:0000256" key="2">
    <source>
        <dbReference type="ARBA" id="ARBA00023277"/>
    </source>
</evidence>
<evidence type="ECO:0000313" key="4">
    <source>
        <dbReference type="EMBL" id="GGJ02071.1"/>
    </source>
</evidence>
<evidence type="ECO:0000256" key="1">
    <source>
        <dbReference type="ARBA" id="ARBA00023235"/>
    </source>
</evidence>
<proteinExistence type="predicted"/>
<dbReference type="Pfam" id="PF02952">
    <property type="entry name" value="Fucose_iso_C"/>
    <property type="match status" value="1"/>
</dbReference>
<comment type="caution">
    <text evidence="4">The sequence shown here is derived from an EMBL/GenBank/DDBJ whole genome shotgun (WGS) entry which is preliminary data.</text>
</comment>
<keyword evidence="5" id="KW-1185">Reference proteome</keyword>
<feature type="domain" description="L-fucose isomerase C-terminal" evidence="3">
    <location>
        <begin position="341"/>
        <end position="467"/>
    </location>
</feature>
<dbReference type="PANTHER" id="PTHR36120">
    <property type="entry name" value="FUCOSE ISOMERASE"/>
    <property type="match status" value="1"/>
</dbReference>